<evidence type="ECO:0008006" key="3">
    <source>
        <dbReference type="Google" id="ProtNLM"/>
    </source>
</evidence>
<dbReference type="RefSeq" id="WP_178300398.1">
    <property type="nucleotide sequence ID" value="NZ_BMFL01000012.1"/>
</dbReference>
<organism evidence="1 2">
    <name type="scientific">Chishuiella changwenlii</name>
    <dbReference type="NCBI Taxonomy" id="1434701"/>
    <lineage>
        <taxon>Bacteria</taxon>
        <taxon>Pseudomonadati</taxon>
        <taxon>Bacteroidota</taxon>
        <taxon>Flavobacteriia</taxon>
        <taxon>Flavobacteriales</taxon>
        <taxon>Weeksellaceae</taxon>
        <taxon>Chishuiella</taxon>
    </lineage>
</organism>
<dbReference type="Proteomes" id="UP000184120">
    <property type="component" value="Unassembled WGS sequence"/>
</dbReference>
<dbReference type="AlphaFoldDB" id="A0A1M6V7U5"/>
<evidence type="ECO:0000313" key="1">
    <source>
        <dbReference type="EMBL" id="SHK77454.1"/>
    </source>
</evidence>
<reference evidence="2" key="1">
    <citation type="submission" date="2016-11" db="EMBL/GenBank/DDBJ databases">
        <authorList>
            <person name="Varghese N."/>
            <person name="Submissions S."/>
        </authorList>
    </citation>
    <scope>NUCLEOTIDE SEQUENCE [LARGE SCALE GENOMIC DNA]</scope>
    <source>
        <strain evidence="2">DSM 27989</strain>
    </source>
</reference>
<evidence type="ECO:0000313" key="2">
    <source>
        <dbReference type="Proteomes" id="UP000184120"/>
    </source>
</evidence>
<accession>A0A1M6V7U5</accession>
<dbReference type="Pfam" id="PF10012">
    <property type="entry name" value="DUF2255"/>
    <property type="match status" value="1"/>
</dbReference>
<dbReference type="EMBL" id="FRBH01000003">
    <property type="protein sequence ID" value="SHK77454.1"/>
    <property type="molecule type" value="Genomic_DNA"/>
</dbReference>
<gene>
    <name evidence="1" type="ORF">SAMN05443634_103217</name>
</gene>
<dbReference type="STRING" id="1434701.SAMN05443634_103217"/>
<name>A0A1M6V7U5_9FLAO</name>
<protein>
    <recommendedName>
        <fullName evidence="3">DUF2255 family protein</fullName>
    </recommendedName>
</protein>
<sequence>MTKQEFKESIDSEILTGIKAGTDDHRFLDIWMVIVDDRIFARSWGIAERSWYNTFLNNENGKIKSGDKVFNIKAKIPEDLYELEEPINNAYMKTYDFGTNAFFAKGLAGKKHVEKTMEFILEDEVV</sequence>
<dbReference type="InterPro" id="IPR016888">
    <property type="entry name" value="UCP028498"/>
</dbReference>
<proteinExistence type="predicted"/>